<dbReference type="PANTHER" id="PTHR13778">
    <property type="entry name" value="GLYCOSYLTRANSFERASE 8 DOMAIN-CONTAINING PROTEIN"/>
    <property type="match status" value="1"/>
</dbReference>
<keyword evidence="2" id="KW-1185">Reference proteome</keyword>
<evidence type="ECO:0000313" key="1">
    <source>
        <dbReference type="EMBL" id="BAU55381.1"/>
    </source>
</evidence>
<proteinExistence type="predicted"/>
<dbReference type="OrthoDB" id="695971at2"/>
<dbReference type="EMBL" id="AP017313">
    <property type="protein sequence ID" value="BAU55381.1"/>
    <property type="molecule type" value="Genomic_DNA"/>
</dbReference>
<dbReference type="PANTHER" id="PTHR13778:SF47">
    <property type="entry name" value="LIPOPOLYSACCHARIDE 1,3-GALACTOSYLTRANSFERASE"/>
    <property type="match status" value="1"/>
</dbReference>
<dbReference type="GO" id="GO:0016757">
    <property type="term" value="F:glycosyltransferase activity"/>
    <property type="evidence" value="ECO:0007669"/>
    <property type="project" value="UniProtKB-KW"/>
</dbReference>
<evidence type="ECO:0000313" key="2">
    <source>
        <dbReference type="Proteomes" id="UP000218263"/>
    </source>
</evidence>
<protein>
    <submittedName>
        <fullName evidence="1">General stress protein A</fullName>
    </submittedName>
</protein>
<name>A0A0X8X4B7_9SPHI</name>
<dbReference type="Proteomes" id="UP000218263">
    <property type="component" value="Chromosome"/>
</dbReference>
<dbReference type="SUPFAM" id="SSF53448">
    <property type="entry name" value="Nucleotide-diphospho-sugar transferases"/>
    <property type="match status" value="1"/>
</dbReference>
<dbReference type="InterPro" id="IPR050748">
    <property type="entry name" value="Glycosyltrans_8_dom-fam"/>
</dbReference>
<dbReference type="Pfam" id="PF01501">
    <property type="entry name" value="Glyco_transf_8"/>
    <property type="match status" value="1"/>
</dbReference>
<sequence>MDLQENNLPRIDVALSCDERYFPGLLGTVSSLLASADLSYHYVFHILDGGITASSVSKFKSVIKNFKHSAEVDFIQINTNEFSDFPAFFFDSKMAYARLLLPSLLKIDKVIYIDADILVLKDIAELWEMELQEHAAVCLETLICTIKNDCAIYEELGINGDAPHFNSGLMVMNLKKFRVDEIALKSFTYLKDYHEHCKIFDQSALNVILYNKVKYLDSSWNVQSHKKVFNPVLVLEKLKKFEINLHFVTKDKPWLFFYMQPEYQMFVRILEIVGFPLQNFETYTTDKRAYEFKLKFLNPLLAYYRAKMVFYRVLKNKNALDRLKNASAHWQNINKINAALHREQETIATLMYDWEIKIKTKMICNG</sequence>
<organism evidence="1 2">
    <name type="scientific">Mucilaginibacter gotjawali</name>
    <dbReference type="NCBI Taxonomy" id="1550579"/>
    <lineage>
        <taxon>Bacteria</taxon>
        <taxon>Pseudomonadati</taxon>
        <taxon>Bacteroidota</taxon>
        <taxon>Sphingobacteriia</taxon>
        <taxon>Sphingobacteriales</taxon>
        <taxon>Sphingobacteriaceae</taxon>
        <taxon>Mucilaginibacter</taxon>
    </lineage>
</organism>
<dbReference type="InterPro" id="IPR002495">
    <property type="entry name" value="Glyco_trans_8"/>
</dbReference>
<dbReference type="AlphaFoldDB" id="A0A0X8X4B7"/>
<gene>
    <name evidence="1" type="primary">gspA</name>
    <name evidence="1" type="ORF">MgSA37_03565</name>
</gene>
<dbReference type="KEGG" id="mgot:MgSA37_03565"/>
<dbReference type="InterPro" id="IPR029044">
    <property type="entry name" value="Nucleotide-diphossugar_trans"/>
</dbReference>
<reference evidence="1 2" key="1">
    <citation type="submission" date="2015-12" db="EMBL/GenBank/DDBJ databases">
        <title>Genome sequence of Mucilaginibacter gotjawali.</title>
        <authorList>
            <person name="Lee J.S."/>
            <person name="Lee K.C."/>
            <person name="Kim K.K."/>
            <person name="Lee B.W."/>
        </authorList>
    </citation>
    <scope>NUCLEOTIDE SEQUENCE [LARGE SCALE GENOMIC DNA]</scope>
    <source>
        <strain evidence="1 2">SA3-7</strain>
    </source>
</reference>
<dbReference type="GO" id="GO:0046872">
    <property type="term" value="F:metal ion binding"/>
    <property type="evidence" value="ECO:0007669"/>
    <property type="project" value="UniProtKB-KW"/>
</dbReference>
<dbReference type="Gene3D" id="3.90.550.10">
    <property type="entry name" value="Spore Coat Polysaccharide Biosynthesis Protein SpsA, Chain A"/>
    <property type="match status" value="1"/>
</dbReference>
<dbReference type="RefSeq" id="WP_096353674.1">
    <property type="nucleotide sequence ID" value="NZ_AP017313.1"/>
</dbReference>
<accession>A0A0X8X4B7</accession>
<dbReference type="CDD" id="cd04194">
    <property type="entry name" value="GT8_A4GalT_like"/>
    <property type="match status" value="1"/>
</dbReference>